<dbReference type="STRING" id="650891.SAMN05216203_2861"/>
<proteinExistence type="predicted"/>
<organism evidence="2 3">
    <name type="scientific">Marinobacter daqiaonensis</name>
    <dbReference type="NCBI Taxonomy" id="650891"/>
    <lineage>
        <taxon>Bacteria</taxon>
        <taxon>Pseudomonadati</taxon>
        <taxon>Pseudomonadota</taxon>
        <taxon>Gammaproteobacteria</taxon>
        <taxon>Pseudomonadales</taxon>
        <taxon>Marinobacteraceae</taxon>
        <taxon>Marinobacter</taxon>
    </lineage>
</organism>
<dbReference type="CDD" id="cd07262">
    <property type="entry name" value="VOC_like"/>
    <property type="match status" value="1"/>
</dbReference>
<name>A0A1I6JBN5_9GAMM</name>
<dbReference type="GO" id="GO:0051213">
    <property type="term" value="F:dioxygenase activity"/>
    <property type="evidence" value="ECO:0007669"/>
    <property type="project" value="UniProtKB-KW"/>
</dbReference>
<dbReference type="EMBL" id="FOYW01000002">
    <property type="protein sequence ID" value="SFR76352.1"/>
    <property type="molecule type" value="Genomic_DNA"/>
</dbReference>
<reference evidence="2 3" key="1">
    <citation type="submission" date="2016-10" db="EMBL/GenBank/DDBJ databases">
        <authorList>
            <person name="de Groot N.N."/>
        </authorList>
    </citation>
    <scope>NUCLEOTIDE SEQUENCE [LARGE SCALE GENOMIC DNA]</scope>
    <source>
        <strain evidence="2 3">CGMCC 1.9167</strain>
    </source>
</reference>
<dbReference type="Pfam" id="PF00903">
    <property type="entry name" value="Glyoxalase"/>
    <property type="match status" value="1"/>
</dbReference>
<gene>
    <name evidence="2" type="ORF">SAMN05216203_2861</name>
</gene>
<evidence type="ECO:0000259" key="1">
    <source>
        <dbReference type="PROSITE" id="PS51819"/>
    </source>
</evidence>
<dbReference type="RefSeq" id="WP_092015053.1">
    <property type="nucleotide sequence ID" value="NZ_FOYW01000002.1"/>
</dbReference>
<dbReference type="OrthoDB" id="9800438at2"/>
<dbReference type="InterPro" id="IPR037523">
    <property type="entry name" value="VOC_core"/>
</dbReference>
<keyword evidence="2" id="KW-0560">Oxidoreductase</keyword>
<feature type="domain" description="VOC" evidence="1">
    <location>
        <begin position="1"/>
        <end position="122"/>
    </location>
</feature>
<evidence type="ECO:0000313" key="2">
    <source>
        <dbReference type="EMBL" id="SFR76352.1"/>
    </source>
</evidence>
<keyword evidence="2" id="KW-0223">Dioxygenase</keyword>
<dbReference type="InterPro" id="IPR004360">
    <property type="entry name" value="Glyas_Fos-R_dOase_dom"/>
</dbReference>
<keyword evidence="3" id="KW-1185">Reference proteome</keyword>
<dbReference type="AlphaFoldDB" id="A0A1I6JBN5"/>
<sequence length="123" mass="13506">MIGYVTIGVSDMSRAKSFYSELLAELGAKVLLDKDRIAFIGKSMGQPMLAVCIPYDKEPNHPGNGNMVAINPGSKEMVDKLYHKAIELGASCDGEPGQRIPDRFYGAYFRDPDGNKVAFFHFG</sequence>
<accession>A0A1I6JBN5</accession>
<evidence type="ECO:0000313" key="3">
    <source>
        <dbReference type="Proteomes" id="UP000198644"/>
    </source>
</evidence>
<protein>
    <submittedName>
        <fullName evidence="2">Catechol 2,3-dioxygenase</fullName>
    </submittedName>
</protein>
<dbReference type="InterPro" id="IPR029068">
    <property type="entry name" value="Glyas_Bleomycin-R_OHBP_Dase"/>
</dbReference>
<dbReference type="PROSITE" id="PS51819">
    <property type="entry name" value="VOC"/>
    <property type="match status" value="1"/>
</dbReference>
<dbReference type="PANTHER" id="PTHR35006">
    <property type="entry name" value="GLYOXALASE FAMILY PROTEIN (AFU_ORTHOLOGUE AFUA_5G14830)"/>
    <property type="match status" value="1"/>
</dbReference>
<dbReference type="Proteomes" id="UP000198644">
    <property type="component" value="Unassembled WGS sequence"/>
</dbReference>
<dbReference type="Gene3D" id="3.10.180.10">
    <property type="entry name" value="2,3-Dihydroxybiphenyl 1,2-Dioxygenase, domain 1"/>
    <property type="match status" value="1"/>
</dbReference>
<dbReference type="SUPFAM" id="SSF54593">
    <property type="entry name" value="Glyoxalase/Bleomycin resistance protein/Dihydroxybiphenyl dioxygenase"/>
    <property type="match status" value="1"/>
</dbReference>
<dbReference type="PANTHER" id="PTHR35006:SF2">
    <property type="entry name" value="GLYOXALASE FAMILY PROTEIN (AFU_ORTHOLOGUE AFUA_5G14830)"/>
    <property type="match status" value="1"/>
</dbReference>